<proteinExistence type="predicted"/>
<evidence type="ECO:0000313" key="1">
    <source>
        <dbReference type="EMBL" id="KAG1537219.1"/>
    </source>
</evidence>
<keyword evidence="2" id="KW-1185">Reference proteome</keyword>
<gene>
    <name evidence="1" type="ORF">G6F50_014905</name>
</gene>
<protein>
    <submittedName>
        <fullName evidence="1">Uncharacterized protein</fullName>
    </submittedName>
</protein>
<comment type="caution">
    <text evidence="1">The sequence shown here is derived from an EMBL/GenBank/DDBJ whole genome shotgun (WGS) entry which is preliminary data.</text>
</comment>
<dbReference type="EMBL" id="JAANIU010007620">
    <property type="protein sequence ID" value="KAG1537219.1"/>
    <property type="molecule type" value="Genomic_DNA"/>
</dbReference>
<sequence length="170" mass="17849">MRCCTGTQLVLSGGSRQARIAVALRVGLELQVATALPAAVDVDVDAVGAGHHRVAIAEGCQVNLLGLAGQEAGIELGRFRGTRIGCAALRHQRLLAQIGRRCQCPSWAGHASCQQADRLVDRQCQSVSDHTDIPSIRRAAAVAGCAGPGPARRVQPPVLPRRIVCSTRPP</sequence>
<evidence type="ECO:0000313" key="2">
    <source>
        <dbReference type="Proteomes" id="UP000740926"/>
    </source>
</evidence>
<accession>A0A9P7C690</accession>
<dbReference type="AlphaFoldDB" id="A0A9P7C690"/>
<organism evidence="1 2">
    <name type="scientific">Rhizopus delemar</name>
    <dbReference type="NCBI Taxonomy" id="936053"/>
    <lineage>
        <taxon>Eukaryota</taxon>
        <taxon>Fungi</taxon>
        <taxon>Fungi incertae sedis</taxon>
        <taxon>Mucoromycota</taxon>
        <taxon>Mucoromycotina</taxon>
        <taxon>Mucoromycetes</taxon>
        <taxon>Mucorales</taxon>
        <taxon>Mucorineae</taxon>
        <taxon>Rhizopodaceae</taxon>
        <taxon>Rhizopus</taxon>
    </lineage>
</organism>
<name>A0A9P7C690_9FUNG</name>
<reference evidence="1 2" key="1">
    <citation type="journal article" date="2020" name="Microb. Genom.">
        <title>Genetic diversity of clinical and environmental Mucorales isolates obtained from an investigation of mucormycosis cases among solid organ transplant recipients.</title>
        <authorList>
            <person name="Nguyen M.H."/>
            <person name="Kaul D."/>
            <person name="Muto C."/>
            <person name="Cheng S.J."/>
            <person name="Richter R.A."/>
            <person name="Bruno V.M."/>
            <person name="Liu G."/>
            <person name="Beyhan S."/>
            <person name="Sundermann A.J."/>
            <person name="Mounaud S."/>
            <person name="Pasculle A.W."/>
            <person name="Nierman W.C."/>
            <person name="Driscoll E."/>
            <person name="Cumbie R."/>
            <person name="Clancy C.J."/>
            <person name="Dupont C.L."/>
        </authorList>
    </citation>
    <scope>NUCLEOTIDE SEQUENCE [LARGE SCALE GENOMIC DNA]</scope>
    <source>
        <strain evidence="1 2">GL24</strain>
    </source>
</reference>
<dbReference type="Proteomes" id="UP000740926">
    <property type="component" value="Unassembled WGS sequence"/>
</dbReference>